<dbReference type="PhylomeDB" id="B4PCR9"/>
<sequence>MYIQSETMETSSKDSSKCHDAKRESLKIAPLLKPVSMSISNRFGLKWYLINVDNFKPRRKRRYFINLSRFSTQLPSVISSTMHLLKYPNWSAIFLATTPHSFMYYQAHFPMTSIVTFSPVKKASSKPESSRKKLRGLLPSKTKKVKDEKAIKLKSNDLNI</sequence>
<name>B4PCR9_DROYA</name>
<organism evidence="1 2">
    <name type="scientific">Drosophila yakuba</name>
    <name type="common">Fruit fly</name>
    <dbReference type="NCBI Taxonomy" id="7245"/>
    <lineage>
        <taxon>Eukaryota</taxon>
        <taxon>Metazoa</taxon>
        <taxon>Ecdysozoa</taxon>
        <taxon>Arthropoda</taxon>
        <taxon>Hexapoda</taxon>
        <taxon>Insecta</taxon>
        <taxon>Pterygota</taxon>
        <taxon>Neoptera</taxon>
        <taxon>Endopterygota</taxon>
        <taxon>Diptera</taxon>
        <taxon>Brachycera</taxon>
        <taxon>Muscomorpha</taxon>
        <taxon>Ephydroidea</taxon>
        <taxon>Drosophilidae</taxon>
        <taxon>Drosophila</taxon>
        <taxon>Sophophora</taxon>
    </lineage>
</organism>
<proteinExistence type="predicted"/>
<dbReference type="OrthoDB" id="202764at2759"/>
<protein>
    <submittedName>
        <fullName evidence="1">Uncharacterized protein</fullName>
    </submittedName>
</protein>
<keyword evidence="2" id="KW-1185">Reference proteome</keyword>
<reference evidence="1 2" key="1">
    <citation type="journal article" date="2007" name="Nature">
        <title>Evolution of genes and genomes on the Drosophila phylogeny.</title>
        <authorList>
            <consortium name="Drosophila 12 Genomes Consortium"/>
            <person name="Clark A.G."/>
            <person name="Eisen M.B."/>
            <person name="Smith D.R."/>
            <person name="Bergman C.M."/>
            <person name="Oliver B."/>
            <person name="Markow T.A."/>
            <person name="Kaufman T.C."/>
            <person name="Kellis M."/>
            <person name="Gelbart W."/>
            <person name="Iyer V.N."/>
            <person name="Pollard D.A."/>
            <person name="Sackton T.B."/>
            <person name="Larracuente A.M."/>
            <person name="Singh N.D."/>
            <person name="Abad J.P."/>
            <person name="Abt D.N."/>
            <person name="Adryan B."/>
            <person name="Aguade M."/>
            <person name="Akashi H."/>
            <person name="Anderson W.W."/>
            <person name="Aquadro C.F."/>
            <person name="Ardell D.H."/>
            <person name="Arguello R."/>
            <person name="Artieri C.G."/>
            <person name="Barbash D.A."/>
            <person name="Barker D."/>
            <person name="Barsanti P."/>
            <person name="Batterham P."/>
            <person name="Batzoglou S."/>
            <person name="Begun D."/>
            <person name="Bhutkar A."/>
            <person name="Blanco E."/>
            <person name="Bosak S.A."/>
            <person name="Bradley R.K."/>
            <person name="Brand A.D."/>
            <person name="Brent M.R."/>
            <person name="Brooks A.N."/>
            <person name="Brown R.H."/>
            <person name="Butlin R.K."/>
            <person name="Caggese C."/>
            <person name="Calvi B.R."/>
            <person name="Bernardo de Carvalho A."/>
            <person name="Caspi A."/>
            <person name="Castrezana S."/>
            <person name="Celniker S.E."/>
            <person name="Chang J.L."/>
            <person name="Chapple C."/>
            <person name="Chatterji S."/>
            <person name="Chinwalla A."/>
            <person name="Civetta A."/>
            <person name="Clifton S.W."/>
            <person name="Comeron J.M."/>
            <person name="Costello J.C."/>
            <person name="Coyne J.A."/>
            <person name="Daub J."/>
            <person name="David R.G."/>
            <person name="Delcher A.L."/>
            <person name="Delehaunty K."/>
            <person name="Do C.B."/>
            <person name="Ebling H."/>
            <person name="Edwards K."/>
            <person name="Eickbush T."/>
            <person name="Evans J.D."/>
            <person name="Filipski A."/>
            <person name="Findeiss S."/>
            <person name="Freyhult E."/>
            <person name="Fulton L."/>
            <person name="Fulton R."/>
            <person name="Garcia A.C."/>
            <person name="Gardiner A."/>
            <person name="Garfield D.A."/>
            <person name="Garvin B.E."/>
            <person name="Gibson G."/>
            <person name="Gilbert D."/>
            <person name="Gnerre S."/>
            <person name="Godfrey J."/>
            <person name="Good R."/>
            <person name="Gotea V."/>
            <person name="Gravely B."/>
            <person name="Greenberg A.J."/>
            <person name="Griffiths-Jones S."/>
            <person name="Gross S."/>
            <person name="Guigo R."/>
            <person name="Gustafson E.A."/>
            <person name="Haerty W."/>
            <person name="Hahn M.W."/>
            <person name="Halligan D.L."/>
            <person name="Halpern A.L."/>
            <person name="Halter G.M."/>
            <person name="Han M.V."/>
            <person name="Heger A."/>
            <person name="Hillier L."/>
            <person name="Hinrichs A.S."/>
            <person name="Holmes I."/>
            <person name="Hoskins R.A."/>
            <person name="Hubisz M.J."/>
            <person name="Hultmark D."/>
            <person name="Huntley M.A."/>
            <person name="Jaffe D.B."/>
            <person name="Jagadeeshan S."/>
            <person name="Jeck W.R."/>
            <person name="Johnson J."/>
            <person name="Jones C.D."/>
            <person name="Jordan W.C."/>
            <person name="Karpen G.H."/>
            <person name="Kataoka E."/>
            <person name="Keightley P.D."/>
            <person name="Kheradpour P."/>
            <person name="Kirkness E.F."/>
            <person name="Koerich L.B."/>
            <person name="Kristiansen K."/>
            <person name="Kudrna D."/>
            <person name="Kulathinal R.J."/>
            <person name="Kumar S."/>
            <person name="Kwok R."/>
            <person name="Lander E."/>
            <person name="Langley C.H."/>
            <person name="Lapoint R."/>
            <person name="Lazzaro B.P."/>
            <person name="Lee S.J."/>
            <person name="Levesque L."/>
            <person name="Li R."/>
            <person name="Lin C.F."/>
            <person name="Lin M.F."/>
            <person name="Lindblad-Toh K."/>
            <person name="Llopart A."/>
            <person name="Long M."/>
            <person name="Low L."/>
            <person name="Lozovsky E."/>
            <person name="Lu J."/>
            <person name="Luo M."/>
            <person name="Machado C.A."/>
            <person name="Makalowski W."/>
            <person name="Marzo M."/>
            <person name="Matsuda M."/>
            <person name="Matzkin L."/>
            <person name="McAllister B."/>
            <person name="McBride C.S."/>
            <person name="McKernan B."/>
            <person name="McKernan K."/>
            <person name="Mendez-Lago M."/>
            <person name="Minx P."/>
            <person name="Mollenhauer M.U."/>
            <person name="Montooth K."/>
            <person name="Mount S.M."/>
            <person name="Mu X."/>
            <person name="Myers E."/>
            <person name="Negre B."/>
            <person name="Newfeld S."/>
            <person name="Nielsen R."/>
            <person name="Noor M.A."/>
            <person name="O'Grady P."/>
            <person name="Pachter L."/>
            <person name="Papaceit M."/>
            <person name="Parisi M.J."/>
            <person name="Parisi M."/>
            <person name="Parts L."/>
            <person name="Pedersen J.S."/>
            <person name="Pesole G."/>
            <person name="Phillippy A.M."/>
            <person name="Ponting C.P."/>
            <person name="Pop M."/>
            <person name="Porcelli D."/>
            <person name="Powell J.R."/>
            <person name="Prohaska S."/>
            <person name="Pruitt K."/>
            <person name="Puig M."/>
            <person name="Quesneville H."/>
            <person name="Ram K.R."/>
            <person name="Rand D."/>
            <person name="Rasmussen M.D."/>
            <person name="Reed L.K."/>
            <person name="Reenan R."/>
            <person name="Reily A."/>
            <person name="Remington K.A."/>
            <person name="Rieger T.T."/>
            <person name="Ritchie M.G."/>
            <person name="Robin C."/>
            <person name="Rogers Y.H."/>
            <person name="Rohde C."/>
            <person name="Rozas J."/>
            <person name="Rubenfield M.J."/>
            <person name="Ruiz A."/>
            <person name="Russo S."/>
            <person name="Salzberg S.L."/>
            <person name="Sanchez-Gracia A."/>
            <person name="Saranga D.J."/>
            <person name="Sato H."/>
            <person name="Schaeffer S.W."/>
            <person name="Schatz M.C."/>
            <person name="Schlenke T."/>
            <person name="Schwartz R."/>
            <person name="Segarra C."/>
            <person name="Singh R.S."/>
            <person name="Sirot L."/>
            <person name="Sirota M."/>
            <person name="Sisneros N.B."/>
            <person name="Smith C.D."/>
            <person name="Smith T.F."/>
            <person name="Spieth J."/>
            <person name="Stage D.E."/>
            <person name="Stark A."/>
            <person name="Stephan W."/>
            <person name="Strausberg R.L."/>
            <person name="Strempel S."/>
            <person name="Sturgill D."/>
            <person name="Sutton G."/>
            <person name="Sutton G.G."/>
            <person name="Tao W."/>
            <person name="Teichmann S."/>
            <person name="Tobari Y.N."/>
            <person name="Tomimura Y."/>
            <person name="Tsolas J.M."/>
            <person name="Valente V.L."/>
            <person name="Venter E."/>
            <person name="Venter J.C."/>
            <person name="Vicario S."/>
            <person name="Vieira F.G."/>
            <person name="Vilella A.J."/>
            <person name="Villasante A."/>
            <person name="Walenz B."/>
            <person name="Wang J."/>
            <person name="Wasserman M."/>
            <person name="Watts T."/>
            <person name="Wilson D."/>
            <person name="Wilson R.K."/>
            <person name="Wing R.A."/>
            <person name="Wolfner M.F."/>
            <person name="Wong A."/>
            <person name="Wong G.K."/>
            <person name="Wu C.I."/>
            <person name="Wu G."/>
            <person name="Yamamoto D."/>
            <person name="Yang H.P."/>
            <person name="Yang S.P."/>
            <person name="Yorke J.A."/>
            <person name="Yoshida K."/>
            <person name="Zdobnov E."/>
            <person name="Zhang P."/>
            <person name="Zhang Y."/>
            <person name="Zimin A.V."/>
            <person name="Baldwin J."/>
            <person name="Abdouelleil A."/>
            <person name="Abdulkadir J."/>
            <person name="Abebe A."/>
            <person name="Abera B."/>
            <person name="Abreu J."/>
            <person name="Acer S.C."/>
            <person name="Aftuck L."/>
            <person name="Alexander A."/>
            <person name="An P."/>
            <person name="Anderson E."/>
            <person name="Anderson S."/>
            <person name="Arachi H."/>
            <person name="Azer M."/>
            <person name="Bachantsang P."/>
            <person name="Barry A."/>
            <person name="Bayul T."/>
            <person name="Berlin A."/>
            <person name="Bessette D."/>
            <person name="Bloom T."/>
            <person name="Blye J."/>
            <person name="Boguslavskiy L."/>
            <person name="Bonnet C."/>
            <person name="Boukhgalter B."/>
            <person name="Bourzgui I."/>
            <person name="Brown A."/>
            <person name="Cahill P."/>
            <person name="Channer S."/>
            <person name="Cheshatsang Y."/>
            <person name="Chuda L."/>
            <person name="Citroen M."/>
            <person name="Collymore A."/>
            <person name="Cooke P."/>
            <person name="Costello M."/>
            <person name="D'Aco K."/>
            <person name="Daza R."/>
            <person name="De Haan G."/>
            <person name="DeGray S."/>
            <person name="DeMaso C."/>
            <person name="Dhargay N."/>
            <person name="Dooley K."/>
            <person name="Dooley E."/>
            <person name="Doricent M."/>
            <person name="Dorje P."/>
            <person name="Dorjee K."/>
            <person name="Dupes A."/>
            <person name="Elong R."/>
            <person name="Falk J."/>
            <person name="Farina A."/>
            <person name="Faro S."/>
            <person name="Ferguson D."/>
            <person name="Fisher S."/>
            <person name="Foley C.D."/>
            <person name="Franke A."/>
            <person name="Friedrich D."/>
            <person name="Gadbois L."/>
            <person name="Gearin G."/>
            <person name="Gearin C.R."/>
            <person name="Giannoukos G."/>
            <person name="Goode T."/>
            <person name="Graham J."/>
            <person name="Grandbois E."/>
            <person name="Grewal S."/>
            <person name="Gyaltsen K."/>
            <person name="Hafez N."/>
            <person name="Hagos B."/>
            <person name="Hall J."/>
            <person name="Henson C."/>
            <person name="Hollinger A."/>
            <person name="Honan T."/>
            <person name="Huard M.D."/>
            <person name="Hughes L."/>
            <person name="Hurhula B."/>
            <person name="Husby M.E."/>
            <person name="Kamat A."/>
            <person name="Kanga B."/>
            <person name="Kashin S."/>
            <person name="Khazanovich D."/>
            <person name="Kisner P."/>
            <person name="Lance K."/>
            <person name="Lara M."/>
            <person name="Lee W."/>
            <person name="Lennon N."/>
            <person name="Letendre F."/>
            <person name="LeVine R."/>
            <person name="Lipovsky A."/>
            <person name="Liu X."/>
            <person name="Liu J."/>
            <person name="Liu S."/>
            <person name="Lokyitsang T."/>
            <person name="Lokyitsang Y."/>
            <person name="Lubonja R."/>
            <person name="Lui A."/>
            <person name="MacDonald P."/>
            <person name="Magnisalis V."/>
            <person name="Maru K."/>
            <person name="Matthews C."/>
            <person name="McCusker W."/>
            <person name="McDonough S."/>
            <person name="Mehta T."/>
            <person name="Meldrim J."/>
            <person name="Meneus L."/>
            <person name="Mihai O."/>
            <person name="Mihalev A."/>
            <person name="Mihova T."/>
            <person name="Mittelman R."/>
            <person name="Mlenga V."/>
            <person name="Montmayeur A."/>
            <person name="Mulrain L."/>
            <person name="Navidi A."/>
            <person name="Naylor J."/>
            <person name="Negash T."/>
            <person name="Nguyen T."/>
            <person name="Nguyen N."/>
            <person name="Nicol R."/>
            <person name="Norbu C."/>
            <person name="Norbu N."/>
            <person name="Novod N."/>
            <person name="O'Neill B."/>
            <person name="Osman S."/>
            <person name="Markiewicz E."/>
            <person name="Oyono O.L."/>
            <person name="Patti C."/>
            <person name="Phunkhang P."/>
            <person name="Pierre F."/>
            <person name="Priest M."/>
            <person name="Raghuraman S."/>
            <person name="Rege F."/>
            <person name="Reyes R."/>
            <person name="Rise C."/>
            <person name="Rogov P."/>
            <person name="Ross K."/>
            <person name="Ryan E."/>
            <person name="Settipalli S."/>
            <person name="Shea T."/>
            <person name="Sherpa N."/>
            <person name="Shi L."/>
            <person name="Shih D."/>
            <person name="Sparrow T."/>
            <person name="Spaulding J."/>
            <person name="Stalker J."/>
            <person name="Stange-Thomann N."/>
            <person name="Stavropoulos S."/>
            <person name="Stone C."/>
            <person name="Strader C."/>
            <person name="Tesfaye S."/>
            <person name="Thomson T."/>
            <person name="Thoulutsang Y."/>
            <person name="Thoulutsang D."/>
            <person name="Topham K."/>
            <person name="Topping I."/>
            <person name="Tsamla T."/>
            <person name="Vassiliev H."/>
            <person name="Vo A."/>
            <person name="Wangchuk T."/>
            <person name="Wangdi T."/>
            <person name="Weiand M."/>
            <person name="Wilkinson J."/>
            <person name="Wilson A."/>
            <person name="Yadav S."/>
            <person name="Young G."/>
            <person name="Yu Q."/>
            <person name="Zembek L."/>
            <person name="Zhong D."/>
            <person name="Zimmer A."/>
            <person name="Zwirko Z."/>
            <person name="Jaffe D.B."/>
            <person name="Alvarez P."/>
            <person name="Brockman W."/>
            <person name="Butler J."/>
            <person name="Chin C."/>
            <person name="Gnerre S."/>
            <person name="Grabherr M."/>
            <person name="Kleber M."/>
            <person name="Mauceli E."/>
            <person name="MacCallum I."/>
        </authorList>
    </citation>
    <scope>NUCLEOTIDE SEQUENCE [LARGE SCALE GENOMIC DNA]</scope>
    <source>
        <strain evidence="2">Tai18E2 / Tucson 14021-0261.01</strain>
    </source>
</reference>
<dbReference type="AlphaFoldDB" id="B4PCR9"/>
<accession>B4PCR9</accession>
<evidence type="ECO:0000313" key="2">
    <source>
        <dbReference type="Proteomes" id="UP000002282"/>
    </source>
</evidence>
<dbReference type="EMBL" id="CM000159">
    <property type="protein sequence ID" value="EDW93823.1"/>
    <property type="molecule type" value="Genomic_DNA"/>
</dbReference>
<dbReference type="KEGG" id="dya:Dyak_GE20377"/>
<evidence type="ECO:0000313" key="1">
    <source>
        <dbReference type="EMBL" id="EDW93823.1"/>
    </source>
</evidence>
<dbReference type="OMA" id="LLKYPNW"/>
<gene>
    <name evidence="1" type="primary">Dyak\GE20377</name>
    <name evidence="1" type="synonym">dyak_GLEANR_4219</name>
    <name evidence="1" type="synonym">GE20377</name>
    <name evidence="1" type="ORF">Dyak_GE20377</name>
</gene>
<dbReference type="Proteomes" id="UP000002282">
    <property type="component" value="Chromosome 3L"/>
</dbReference>
<dbReference type="HOGENOM" id="CLU_1697380_0_0_1"/>
<reference evidence="1 2" key="2">
    <citation type="journal article" date="2007" name="PLoS Biol.">
        <title>Principles of genome evolution in the Drosophila melanogaster species group.</title>
        <authorList>
            <person name="Ranz J.M."/>
            <person name="Maurin D."/>
            <person name="Chan Y.S."/>
            <person name="von Grotthuss M."/>
            <person name="Hillier L.W."/>
            <person name="Roote J."/>
            <person name="Ashburner M."/>
            <person name="Bergman C.M."/>
        </authorList>
    </citation>
    <scope>NUCLEOTIDE SEQUENCE [LARGE SCALE GENOMIC DNA]</scope>
    <source>
        <strain evidence="2">Tai18E2 / Tucson 14021-0261.01</strain>
    </source>
</reference>